<dbReference type="EMBL" id="VXIV02003259">
    <property type="protein sequence ID" value="KAF6019009.1"/>
    <property type="molecule type" value="Genomic_DNA"/>
</dbReference>
<dbReference type="Proteomes" id="UP000593567">
    <property type="component" value="Unassembled WGS sequence"/>
</dbReference>
<proteinExistence type="predicted"/>
<dbReference type="InterPro" id="IPR043502">
    <property type="entry name" value="DNA/RNA_pol_sf"/>
</dbReference>
<name>A0A7J7IYM4_BUGNE</name>
<dbReference type="InterPro" id="IPR043128">
    <property type="entry name" value="Rev_trsase/Diguanyl_cyclase"/>
</dbReference>
<evidence type="ECO:0000313" key="2">
    <source>
        <dbReference type="Proteomes" id="UP000593567"/>
    </source>
</evidence>
<dbReference type="AlphaFoldDB" id="A0A7J7IYM4"/>
<dbReference type="SUPFAM" id="SSF56672">
    <property type="entry name" value="DNA/RNA polymerases"/>
    <property type="match status" value="1"/>
</dbReference>
<accession>A0A7J7IYM4</accession>
<organism evidence="1 2">
    <name type="scientific">Bugula neritina</name>
    <name type="common">Brown bryozoan</name>
    <name type="synonym">Sertularia neritina</name>
    <dbReference type="NCBI Taxonomy" id="10212"/>
    <lineage>
        <taxon>Eukaryota</taxon>
        <taxon>Metazoa</taxon>
        <taxon>Spiralia</taxon>
        <taxon>Lophotrochozoa</taxon>
        <taxon>Bryozoa</taxon>
        <taxon>Gymnolaemata</taxon>
        <taxon>Cheilostomatida</taxon>
        <taxon>Flustrina</taxon>
        <taxon>Buguloidea</taxon>
        <taxon>Bugulidae</taxon>
        <taxon>Bugula</taxon>
    </lineage>
</organism>
<reference evidence="1" key="1">
    <citation type="submission" date="2020-06" db="EMBL/GenBank/DDBJ databases">
        <title>Draft genome of Bugula neritina, a colonial animal packing powerful symbionts and potential medicines.</title>
        <authorList>
            <person name="Rayko M."/>
        </authorList>
    </citation>
    <scope>NUCLEOTIDE SEQUENCE [LARGE SCALE GENOMIC DNA]</scope>
    <source>
        <strain evidence="1">Kwan_BN1</strain>
    </source>
</reference>
<keyword evidence="2" id="KW-1185">Reference proteome</keyword>
<dbReference type="Gene3D" id="3.30.70.270">
    <property type="match status" value="1"/>
</dbReference>
<sequence>MLDALEGLEGVEVYIDDPLVHAPSIEEHGRILEAVLERLVQITQVSEPTQTLSKPVKSPCKLQCEIYKLMRLTTNKLIYQAIKNLMSHCDPISIRRFPVSQRPISNSNSLT</sequence>
<evidence type="ECO:0000313" key="1">
    <source>
        <dbReference type="EMBL" id="KAF6019009.1"/>
    </source>
</evidence>
<comment type="caution">
    <text evidence="1">The sequence shown here is derived from an EMBL/GenBank/DDBJ whole genome shotgun (WGS) entry which is preliminary data.</text>
</comment>
<protein>
    <submittedName>
        <fullName evidence="1">Uncharacterized protein</fullName>
    </submittedName>
</protein>
<gene>
    <name evidence="1" type="ORF">EB796_022685</name>
</gene>